<dbReference type="PRINTS" id="PR01713">
    <property type="entry name" value="NUCEPIMERASE"/>
</dbReference>
<dbReference type="Gene3D" id="3.40.50.720">
    <property type="entry name" value="NAD(P)-binding Rossmann-like Domain"/>
    <property type="match status" value="1"/>
</dbReference>
<evidence type="ECO:0000256" key="3">
    <source>
        <dbReference type="ARBA" id="ARBA00004947"/>
    </source>
</evidence>
<evidence type="ECO:0000313" key="12">
    <source>
        <dbReference type="Proteomes" id="UP000236893"/>
    </source>
</evidence>
<dbReference type="OrthoDB" id="9801785at2"/>
<dbReference type="CDD" id="cd05247">
    <property type="entry name" value="UDP_G4E_1_SDR_e"/>
    <property type="match status" value="1"/>
</dbReference>
<dbReference type="RefSeq" id="WP_103790654.1">
    <property type="nucleotide sequence ID" value="NZ_PQVF01000018.1"/>
</dbReference>
<dbReference type="GO" id="GO:0003978">
    <property type="term" value="F:UDP-glucose 4-epimerase activity"/>
    <property type="evidence" value="ECO:0007669"/>
    <property type="project" value="UniProtKB-UniRule"/>
</dbReference>
<comment type="catalytic activity">
    <reaction evidence="1 9">
        <text>UDP-alpha-D-glucose = UDP-alpha-D-galactose</text>
        <dbReference type="Rhea" id="RHEA:22168"/>
        <dbReference type="ChEBI" id="CHEBI:58885"/>
        <dbReference type="ChEBI" id="CHEBI:66914"/>
        <dbReference type="EC" id="5.1.3.2"/>
    </reaction>
</comment>
<keyword evidence="9" id="KW-0119">Carbohydrate metabolism</keyword>
<keyword evidence="12" id="KW-1185">Reference proteome</keyword>
<comment type="similarity">
    <text evidence="4 9">Belongs to the NAD(P)-dependent epimerase/dehydratase family.</text>
</comment>
<evidence type="ECO:0000256" key="9">
    <source>
        <dbReference type="RuleBase" id="RU366046"/>
    </source>
</evidence>
<organism evidence="11 12">
    <name type="scientific">Solitalea longa</name>
    <dbReference type="NCBI Taxonomy" id="2079460"/>
    <lineage>
        <taxon>Bacteria</taxon>
        <taxon>Pseudomonadati</taxon>
        <taxon>Bacteroidota</taxon>
        <taxon>Sphingobacteriia</taxon>
        <taxon>Sphingobacteriales</taxon>
        <taxon>Sphingobacteriaceae</taxon>
        <taxon>Solitalea</taxon>
    </lineage>
</organism>
<evidence type="ECO:0000256" key="1">
    <source>
        <dbReference type="ARBA" id="ARBA00000083"/>
    </source>
</evidence>
<comment type="cofactor">
    <cofactor evidence="2 9">
        <name>NAD(+)</name>
        <dbReference type="ChEBI" id="CHEBI:57540"/>
    </cofactor>
</comment>
<dbReference type="SUPFAM" id="SSF51735">
    <property type="entry name" value="NAD(P)-binding Rossmann-fold domains"/>
    <property type="match status" value="1"/>
</dbReference>
<dbReference type="GO" id="GO:0005829">
    <property type="term" value="C:cytosol"/>
    <property type="evidence" value="ECO:0007669"/>
    <property type="project" value="TreeGrafter"/>
</dbReference>
<name>A0A2S4ZY21_9SPHI</name>
<dbReference type="InterPro" id="IPR036291">
    <property type="entry name" value="NAD(P)-bd_dom_sf"/>
</dbReference>
<dbReference type="EC" id="5.1.3.2" evidence="5 9"/>
<gene>
    <name evidence="11" type="primary">galE</name>
    <name evidence="11" type="ORF">C3K47_18335</name>
</gene>
<dbReference type="PANTHER" id="PTHR43725:SF47">
    <property type="entry name" value="UDP-GLUCOSE 4-EPIMERASE"/>
    <property type="match status" value="1"/>
</dbReference>
<dbReference type="AlphaFoldDB" id="A0A2S4ZY21"/>
<protein>
    <recommendedName>
        <fullName evidence="6 9">UDP-glucose 4-epimerase</fullName>
        <ecNumber evidence="5 9">5.1.3.2</ecNumber>
    </recommendedName>
</protein>
<evidence type="ECO:0000256" key="6">
    <source>
        <dbReference type="ARBA" id="ARBA00018569"/>
    </source>
</evidence>
<keyword evidence="8 9" id="KW-0413">Isomerase</keyword>
<sequence length="343" mass="37885">MNKVLVTGGTGYIGSHTVVELIKAGYETVIVDNLSNSELFIVDRIEQITGVRPKFYQIDLCEKEMVEELFKIESGINAVIHFAAFKAVGESVREPLKYFRNNNLSLINLLEVMDERGVKNIVFSSSATVYGQPEILPATEVTPLQKALSAYGSTKQMGEEMLEKVSAATEIKSIALRYFNPVGAHESALIGELPVGIPNNLMPFVTQTGIGKREVLTIFGNNYATSDGTCIRDYIHVVDLAKAHVKACERLLQAKTEENYEVYNLGTGKGTTVLEIVNAFERVTGQKLNYIIGERREGDVESLYAETKLANLKLGWKAELGLDDMLSSAWAWEVKLHEGTVNA</sequence>
<evidence type="ECO:0000256" key="8">
    <source>
        <dbReference type="ARBA" id="ARBA00023235"/>
    </source>
</evidence>
<evidence type="ECO:0000313" key="11">
    <source>
        <dbReference type="EMBL" id="POY34832.1"/>
    </source>
</evidence>
<evidence type="ECO:0000256" key="4">
    <source>
        <dbReference type="ARBA" id="ARBA00007637"/>
    </source>
</evidence>
<evidence type="ECO:0000256" key="2">
    <source>
        <dbReference type="ARBA" id="ARBA00001911"/>
    </source>
</evidence>
<evidence type="ECO:0000256" key="5">
    <source>
        <dbReference type="ARBA" id="ARBA00013189"/>
    </source>
</evidence>
<dbReference type="InterPro" id="IPR005886">
    <property type="entry name" value="UDP_G4E"/>
</dbReference>
<feature type="domain" description="NAD(P)-binding" evidence="10">
    <location>
        <begin position="5"/>
        <end position="327"/>
    </location>
</feature>
<comment type="caution">
    <text evidence="11">The sequence shown here is derived from an EMBL/GenBank/DDBJ whole genome shotgun (WGS) entry which is preliminary data.</text>
</comment>
<evidence type="ECO:0000256" key="7">
    <source>
        <dbReference type="ARBA" id="ARBA00023027"/>
    </source>
</evidence>
<dbReference type="UniPathway" id="UPA00214"/>
<keyword evidence="7 9" id="KW-0520">NAD</keyword>
<dbReference type="Proteomes" id="UP000236893">
    <property type="component" value="Unassembled WGS sequence"/>
</dbReference>
<dbReference type="Pfam" id="PF16363">
    <property type="entry name" value="GDP_Man_Dehyd"/>
    <property type="match status" value="1"/>
</dbReference>
<dbReference type="NCBIfam" id="TIGR01179">
    <property type="entry name" value="galE"/>
    <property type="match status" value="1"/>
</dbReference>
<evidence type="ECO:0000259" key="10">
    <source>
        <dbReference type="Pfam" id="PF16363"/>
    </source>
</evidence>
<comment type="pathway">
    <text evidence="3 9">Carbohydrate metabolism; galactose metabolism.</text>
</comment>
<accession>A0A2S4ZY21</accession>
<dbReference type="PANTHER" id="PTHR43725">
    <property type="entry name" value="UDP-GLUCOSE 4-EPIMERASE"/>
    <property type="match status" value="1"/>
</dbReference>
<dbReference type="InterPro" id="IPR016040">
    <property type="entry name" value="NAD(P)-bd_dom"/>
</dbReference>
<proteinExistence type="inferred from homology"/>
<dbReference type="GO" id="GO:0006012">
    <property type="term" value="P:galactose metabolic process"/>
    <property type="evidence" value="ECO:0007669"/>
    <property type="project" value="UniProtKB-UniPathway"/>
</dbReference>
<reference evidence="11 12" key="1">
    <citation type="submission" date="2018-01" db="EMBL/GenBank/DDBJ databases">
        <authorList>
            <person name="Gaut B.S."/>
            <person name="Morton B.R."/>
            <person name="Clegg M.T."/>
            <person name="Duvall M.R."/>
        </authorList>
    </citation>
    <scope>NUCLEOTIDE SEQUENCE [LARGE SCALE GENOMIC DNA]</scope>
    <source>
        <strain evidence="11 12">HR-AV</strain>
    </source>
</reference>
<dbReference type="EMBL" id="PQVF01000018">
    <property type="protein sequence ID" value="POY34832.1"/>
    <property type="molecule type" value="Genomic_DNA"/>
</dbReference>
<dbReference type="Gene3D" id="3.90.25.10">
    <property type="entry name" value="UDP-galactose 4-epimerase, domain 1"/>
    <property type="match status" value="1"/>
</dbReference>
<comment type="subunit">
    <text evidence="9">Homodimer.</text>
</comment>